<dbReference type="Gene3D" id="3.40.640.10">
    <property type="entry name" value="Type I PLP-dependent aspartate aminotransferase-like (Major domain)"/>
    <property type="match status" value="1"/>
</dbReference>
<feature type="domain" description="Aminotransferase class V" evidence="14">
    <location>
        <begin position="133"/>
        <end position="329"/>
    </location>
</feature>
<feature type="binding site" evidence="13">
    <location>
        <position position="192"/>
    </location>
    <ligand>
        <name>pyridoxal 5'-phosphate</name>
        <dbReference type="ChEBI" id="CHEBI:597326"/>
    </ligand>
</feature>
<evidence type="ECO:0000313" key="15">
    <source>
        <dbReference type="EMBL" id="MFC6395490.1"/>
    </source>
</evidence>
<dbReference type="EC" id="2.6.1.52" evidence="13"/>
<feature type="binding site" evidence="13">
    <location>
        <position position="100"/>
    </location>
    <ligand>
        <name>pyridoxal 5'-phosphate</name>
        <dbReference type="ChEBI" id="CHEBI:597326"/>
    </ligand>
</feature>
<evidence type="ECO:0000256" key="10">
    <source>
        <dbReference type="ARBA" id="ARBA00023299"/>
    </source>
</evidence>
<feature type="binding site" evidence="13">
    <location>
        <begin position="76"/>
        <end position="77"/>
    </location>
    <ligand>
        <name>pyridoxal 5'-phosphate</name>
        <dbReference type="ChEBI" id="CHEBI:597326"/>
    </ligand>
</feature>
<dbReference type="NCBIfam" id="TIGR01366">
    <property type="entry name" value="serC_3"/>
    <property type="match status" value="1"/>
</dbReference>
<comment type="caution">
    <text evidence="15">The sequence shown here is derived from an EMBL/GenBank/DDBJ whole genome shotgun (WGS) entry which is preliminary data.</text>
</comment>
<feature type="binding site" evidence="13">
    <location>
        <position position="42"/>
    </location>
    <ligand>
        <name>L-glutamate</name>
        <dbReference type="ChEBI" id="CHEBI:29985"/>
    </ligand>
</feature>
<dbReference type="PANTHER" id="PTHR21152:SF40">
    <property type="entry name" value="ALANINE--GLYOXYLATE AMINOTRANSFERASE"/>
    <property type="match status" value="1"/>
</dbReference>
<comment type="catalytic activity">
    <reaction evidence="11 13">
        <text>4-(phosphooxy)-L-threonine + 2-oxoglutarate = (R)-3-hydroxy-2-oxo-4-phosphooxybutanoate + L-glutamate</text>
        <dbReference type="Rhea" id="RHEA:16573"/>
        <dbReference type="ChEBI" id="CHEBI:16810"/>
        <dbReference type="ChEBI" id="CHEBI:29985"/>
        <dbReference type="ChEBI" id="CHEBI:58452"/>
        <dbReference type="ChEBI" id="CHEBI:58538"/>
        <dbReference type="EC" id="2.6.1.52"/>
    </reaction>
</comment>
<comment type="catalytic activity">
    <reaction evidence="12 13">
        <text>O-phospho-L-serine + 2-oxoglutarate = 3-phosphooxypyruvate + L-glutamate</text>
        <dbReference type="Rhea" id="RHEA:14329"/>
        <dbReference type="ChEBI" id="CHEBI:16810"/>
        <dbReference type="ChEBI" id="CHEBI:18110"/>
        <dbReference type="ChEBI" id="CHEBI:29985"/>
        <dbReference type="ChEBI" id="CHEBI:57524"/>
        <dbReference type="EC" id="2.6.1.52"/>
    </reaction>
</comment>
<evidence type="ECO:0000259" key="14">
    <source>
        <dbReference type="Pfam" id="PF00266"/>
    </source>
</evidence>
<dbReference type="Gene3D" id="3.90.1150.10">
    <property type="entry name" value="Aspartate Aminotransferase, domain 1"/>
    <property type="match status" value="1"/>
</dbReference>
<feature type="modified residue" description="N6-(pyridoxal phosphate)lysine" evidence="13">
    <location>
        <position position="193"/>
    </location>
</feature>
<evidence type="ECO:0000256" key="8">
    <source>
        <dbReference type="ARBA" id="ARBA00022898"/>
    </source>
</evidence>
<name>A0ABW1WW54_9ACTN</name>
<dbReference type="InterPro" id="IPR015422">
    <property type="entry name" value="PyrdxlP-dep_Trfase_small"/>
</dbReference>
<dbReference type="InterPro" id="IPR000192">
    <property type="entry name" value="Aminotrans_V_dom"/>
</dbReference>
<dbReference type="RefSeq" id="WP_343885496.1">
    <property type="nucleotide sequence ID" value="NZ_BAAAKI010000006.1"/>
</dbReference>
<comment type="cofactor">
    <cofactor evidence="13">
        <name>pyridoxal 5'-phosphate</name>
        <dbReference type="ChEBI" id="CHEBI:597326"/>
    </cofactor>
    <text evidence="13">Binds 1 pyridoxal phosphate per subunit.</text>
</comment>
<gene>
    <name evidence="13 15" type="primary">serC</name>
    <name evidence="15" type="ORF">ACFP57_00565</name>
</gene>
<evidence type="ECO:0000256" key="12">
    <source>
        <dbReference type="ARBA" id="ARBA00049007"/>
    </source>
</evidence>
<dbReference type="InterPro" id="IPR022278">
    <property type="entry name" value="Pser_aminoTfrase"/>
</dbReference>
<keyword evidence="7 13" id="KW-0808">Transferase</keyword>
<evidence type="ECO:0000256" key="1">
    <source>
        <dbReference type="ARBA" id="ARBA00003483"/>
    </source>
</evidence>
<evidence type="ECO:0000256" key="11">
    <source>
        <dbReference type="ARBA" id="ARBA00047630"/>
    </source>
</evidence>
<evidence type="ECO:0000256" key="13">
    <source>
        <dbReference type="HAMAP-Rule" id="MF_00160"/>
    </source>
</evidence>
<keyword evidence="16" id="KW-1185">Reference proteome</keyword>
<comment type="pathway">
    <text evidence="13">Cofactor biosynthesis; pyridoxine 5'-phosphate biosynthesis; pyridoxine 5'-phosphate from D-erythrose 4-phosphate: step 3/5.</text>
</comment>
<dbReference type="InterPro" id="IPR015424">
    <property type="entry name" value="PyrdxlP-dep_Trfase"/>
</dbReference>
<dbReference type="HAMAP" id="MF_00160">
    <property type="entry name" value="SerC_aminotrans_5"/>
    <property type="match status" value="1"/>
</dbReference>
<dbReference type="Proteomes" id="UP001596266">
    <property type="component" value="Unassembled WGS sequence"/>
</dbReference>
<dbReference type="PIRSF" id="PIRSF000525">
    <property type="entry name" value="SerC"/>
    <property type="match status" value="1"/>
</dbReference>
<sequence>MKIPAELLPRDGHFGSGPSKIRAEQFATLAAKGPELLGSSHRQTPVKNLVKSFQEGIAQLFDLPEGYQVVLGNGGATAFWDVAAFGLVERRAHHLVLGEFSKKFAKETTRAPFLEEPTVQQIEPGQGADPQFSAGADLYAWPQNETSTGVMLPVHRVPGTGSAQLMAIDATSGAAGLPVDLNQCDVYYFSLQKGFASEGGLWVAILSPTAIERARKIASTDRWIPDFLSLTTAIDNSANAQTYNTPAVASLILADEQVRWLNQSGGLDWAIARTADSSRRLYDWAQQREWATPFVTDPKYRSQVVGTIDLDDLINADEVLATLRENGIMDAFAYRALHRNQLRVAMFPAIDPDDVTAFTQCVDWVVENR</sequence>
<dbReference type="InterPro" id="IPR006272">
    <property type="entry name" value="Pser_aminoTfrase_mycobac"/>
</dbReference>
<comment type="subcellular location">
    <subcellularLocation>
        <location evidence="13">Cytoplasm</location>
    </subcellularLocation>
</comment>
<dbReference type="EMBL" id="JBHSUA010000003">
    <property type="protein sequence ID" value="MFC6395490.1"/>
    <property type="molecule type" value="Genomic_DNA"/>
</dbReference>
<evidence type="ECO:0000256" key="3">
    <source>
        <dbReference type="ARBA" id="ARBA00006904"/>
    </source>
</evidence>
<evidence type="ECO:0000313" key="16">
    <source>
        <dbReference type="Proteomes" id="UP001596266"/>
    </source>
</evidence>
<feature type="binding site" evidence="13">
    <location>
        <begin position="244"/>
        <end position="245"/>
    </location>
    <ligand>
        <name>pyridoxal 5'-phosphate</name>
        <dbReference type="ChEBI" id="CHEBI:597326"/>
    </ligand>
</feature>
<comment type="subunit">
    <text evidence="13">Homodimer.</text>
</comment>
<keyword evidence="9 13" id="KW-0664">Pyridoxine biosynthesis</keyword>
<evidence type="ECO:0000256" key="6">
    <source>
        <dbReference type="ARBA" id="ARBA00022605"/>
    </source>
</evidence>
<proteinExistence type="inferred from homology"/>
<dbReference type="SUPFAM" id="SSF53383">
    <property type="entry name" value="PLP-dependent transferases"/>
    <property type="match status" value="1"/>
</dbReference>
<protein>
    <recommendedName>
        <fullName evidence="13">Phosphoserine aminotransferase</fullName>
        <ecNumber evidence="13">2.6.1.52</ecNumber>
    </recommendedName>
    <alternativeName>
        <fullName evidence="13">Phosphohydroxythreonine aminotransferase</fullName>
        <shortName evidence="13">PSAT</shortName>
    </alternativeName>
</protein>
<dbReference type="PANTHER" id="PTHR21152">
    <property type="entry name" value="AMINOTRANSFERASE CLASS V"/>
    <property type="match status" value="1"/>
</dbReference>
<comment type="caution">
    <text evidence="13">Lacks conserved residue(s) required for the propagation of feature annotation.</text>
</comment>
<keyword evidence="8 13" id="KW-0663">Pyridoxal phosphate</keyword>
<evidence type="ECO:0000256" key="4">
    <source>
        <dbReference type="ARBA" id="ARBA00022490"/>
    </source>
</evidence>
<keyword evidence="10 13" id="KW-0718">Serine biosynthesis</keyword>
<comment type="similarity">
    <text evidence="3 13">Belongs to the class-V pyridoxal-phosphate-dependent aminotransferase family. SerC subfamily.</text>
</comment>
<keyword evidence="6 13" id="KW-0028">Amino-acid biosynthesis</keyword>
<evidence type="ECO:0000256" key="7">
    <source>
        <dbReference type="ARBA" id="ARBA00022679"/>
    </source>
</evidence>
<comment type="pathway">
    <text evidence="2 13">Amino-acid biosynthesis; L-serine biosynthesis; L-serine from 3-phospho-D-glycerate: step 2/3.</text>
</comment>
<reference evidence="16" key="1">
    <citation type="journal article" date="2019" name="Int. J. Syst. Evol. Microbiol.">
        <title>The Global Catalogue of Microorganisms (GCM) 10K type strain sequencing project: providing services to taxonomists for standard genome sequencing and annotation.</title>
        <authorList>
            <consortium name="The Broad Institute Genomics Platform"/>
            <consortium name="The Broad Institute Genome Sequencing Center for Infectious Disease"/>
            <person name="Wu L."/>
            <person name="Ma J."/>
        </authorList>
    </citation>
    <scope>NUCLEOTIDE SEQUENCE [LARGE SCALE GENOMIC DNA]</scope>
    <source>
        <strain evidence="16">CGMCC 1.15277</strain>
    </source>
</reference>
<keyword evidence="5 13" id="KW-0032">Aminotransferase</keyword>
<dbReference type="GO" id="GO:0004648">
    <property type="term" value="F:O-phospho-L-serine:2-oxoglutarate aminotransferase activity"/>
    <property type="evidence" value="ECO:0007669"/>
    <property type="project" value="UniProtKB-EC"/>
</dbReference>
<feature type="binding site" evidence="13">
    <location>
        <position position="169"/>
    </location>
    <ligand>
        <name>pyridoxal 5'-phosphate</name>
        <dbReference type="ChEBI" id="CHEBI:597326"/>
    </ligand>
</feature>
<organism evidence="15 16">
    <name type="scientific">Luteococcus sanguinis</name>
    <dbReference type="NCBI Taxonomy" id="174038"/>
    <lineage>
        <taxon>Bacteria</taxon>
        <taxon>Bacillati</taxon>
        <taxon>Actinomycetota</taxon>
        <taxon>Actinomycetes</taxon>
        <taxon>Propionibacteriales</taxon>
        <taxon>Propionibacteriaceae</taxon>
        <taxon>Luteococcus</taxon>
    </lineage>
</organism>
<dbReference type="InterPro" id="IPR015421">
    <property type="entry name" value="PyrdxlP-dep_Trfase_major"/>
</dbReference>
<comment type="function">
    <text evidence="1 13">Catalyzes the reversible conversion of 3-phosphohydroxypyruvate to phosphoserine and of 3-hydroxy-2-oxo-4-phosphonooxybutanoate to phosphohydroxythreonine.</text>
</comment>
<evidence type="ECO:0000256" key="2">
    <source>
        <dbReference type="ARBA" id="ARBA00005099"/>
    </source>
</evidence>
<evidence type="ECO:0000256" key="9">
    <source>
        <dbReference type="ARBA" id="ARBA00023096"/>
    </source>
</evidence>
<evidence type="ECO:0000256" key="5">
    <source>
        <dbReference type="ARBA" id="ARBA00022576"/>
    </source>
</evidence>
<accession>A0ABW1WW54</accession>
<dbReference type="Pfam" id="PF00266">
    <property type="entry name" value="Aminotran_5"/>
    <property type="match status" value="1"/>
</dbReference>
<keyword evidence="4 13" id="KW-0963">Cytoplasm</keyword>
<feature type="binding site" evidence="13">
    <location>
        <position position="146"/>
    </location>
    <ligand>
        <name>pyridoxal 5'-phosphate</name>
        <dbReference type="ChEBI" id="CHEBI:597326"/>
    </ligand>
</feature>